<comment type="function">
    <text evidence="8">6-O-sulfation enzyme which catalyzes the transfer of sulfate from 3'-phosphoadenosine 5'-phosphosulfate (PAPS) to position 6 of the N-sulfoglucosamine residue (GlcNS) of heparan sulfate.</text>
</comment>
<protein>
    <recommendedName>
        <fullName evidence="8">Heparan-sulfate 6-O-sulfotransferase</fullName>
        <ecNumber evidence="8">2.8.2.-</ecNumber>
    </recommendedName>
</protein>
<gene>
    <name evidence="9" type="ORF">FGIG_08172</name>
</gene>
<comment type="catalytic activity">
    <reaction evidence="8">
        <text>alpha-D-glucosaminyl-[heparan sulfate](n) + 3'-phosphoadenylyl sulfate = 6-sulfo-alpha-D-glucosaminyl-[heparan sulfate](n) + adenosine 3',5'-bisphosphate + H(+)</text>
        <dbReference type="Rhea" id="RHEA:56604"/>
        <dbReference type="Rhea" id="RHEA-COMP:9830"/>
        <dbReference type="Rhea" id="RHEA-COMP:14621"/>
        <dbReference type="ChEBI" id="CHEBI:15378"/>
        <dbReference type="ChEBI" id="CHEBI:58339"/>
        <dbReference type="ChEBI" id="CHEBI:58343"/>
        <dbReference type="ChEBI" id="CHEBI:58388"/>
        <dbReference type="ChEBI" id="CHEBI:140604"/>
    </reaction>
</comment>
<sequence>MSSQWFRTIVSFSHLRLWAFSKLLFVLVGCTVTYCTLLLYFPRTGPQFFSFFPEDYIYNHTVTPPTHLPNSSTVQAVLVFLHIQKTGGTLLERELVKTGLIGRDCLCFKGKRRCPCKTPAGDTWLVSRFSTGWICGLHADITEYTECLDTSLDATDERFANRRFSTGWICGLHADITEYTECLDTSLDATDERFANRRYLFFTVLRNPMERYLSEWLHVRRGGTWHFSRLRCGGRSYSPVYSNFTTTETGAVSNDNFYHPCYMLPQFTLPYEQVEKDGNKHIRPRRGDHPDWAHVPLETFVACPYNLAHNRQVRMLADLTLLGCYRKLVSWSVPADRNNHALIKVQRDLRISAKHSLLTRIRVFGLIEHIVYTQYMMQRSLNIVFRRLLTGTPYVPSQSDRRTHATLIRATLNASELQAVQNRIQLDSELYRFARALFTRRISSYLVSDSSVPFSLRRPLRTLLYHRPSLWTGLEYLLLGDQSGTQTAFARRLQKVLIRGFIRRGSIPVAGPDKDSLQSKWANKLTSDFENAGLLTAVTGSLIQDKKSTQIDEEEGY</sequence>
<evidence type="ECO:0000256" key="3">
    <source>
        <dbReference type="ARBA" id="ARBA00022679"/>
    </source>
</evidence>
<keyword evidence="10" id="KW-1185">Reference proteome</keyword>
<evidence type="ECO:0000256" key="2">
    <source>
        <dbReference type="ARBA" id="ARBA00010109"/>
    </source>
</evidence>
<keyword evidence="8" id="KW-0735">Signal-anchor</keyword>
<dbReference type="OrthoDB" id="406981at2759"/>
<evidence type="ECO:0000256" key="5">
    <source>
        <dbReference type="ARBA" id="ARBA00022989"/>
    </source>
</evidence>
<dbReference type="InterPro" id="IPR010635">
    <property type="entry name" value="Heparan_SO4-6-sulfoTrfase"/>
</dbReference>
<keyword evidence="3 8" id="KW-0808">Transferase</keyword>
<dbReference type="InterPro" id="IPR027417">
    <property type="entry name" value="P-loop_NTPase"/>
</dbReference>
<evidence type="ECO:0000256" key="6">
    <source>
        <dbReference type="ARBA" id="ARBA00023136"/>
    </source>
</evidence>
<evidence type="ECO:0000313" key="9">
    <source>
        <dbReference type="EMBL" id="TPP56443.1"/>
    </source>
</evidence>
<dbReference type="STRING" id="46835.A0A504Y689"/>
<comment type="subcellular location">
    <subcellularLocation>
        <location evidence="1">Membrane</location>
        <topology evidence="1">Single-pass membrane protein</topology>
    </subcellularLocation>
    <subcellularLocation>
        <location evidence="8">Membrane</location>
        <topology evidence="8">Single-pass type II membrane protein</topology>
    </subcellularLocation>
</comment>
<dbReference type="GO" id="GO:0017095">
    <property type="term" value="F:heparan sulfate 6-sulfotransferase activity"/>
    <property type="evidence" value="ECO:0007669"/>
    <property type="project" value="RHEA"/>
</dbReference>
<reference evidence="9 10" key="1">
    <citation type="submission" date="2019-04" db="EMBL/GenBank/DDBJ databases">
        <title>Annotation for the trematode Fasciola gigantica.</title>
        <authorList>
            <person name="Choi Y.-J."/>
        </authorList>
    </citation>
    <scope>NUCLEOTIDE SEQUENCE [LARGE SCALE GENOMIC DNA]</scope>
    <source>
        <strain evidence="9">Uganda_cow_1</strain>
    </source>
</reference>
<dbReference type="PANTHER" id="PTHR12812:SF0">
    <property type="entry name" value="HEPARAN-SULFATE 6-O-SULFOTRANSFERASE"/>
    <property type="match status" value="1"/>
</dbReference>
<evidence type="ECO:0000313" key="10">
    <source>
        <dbReference type="Proteomes" id="UP000316759"/>
    </source>
</evidence>
<proteinExistence type="inferred from homology"/>
<dbReference type="EC" id="2.8.2.-" evidence="8"/>
<keyword evidence="4 8" id="KW-0812">Transmembrane</keyword>
<keyword evidence="5 8" id="KW-1133">Transmembrane helix</keyword>
<dbReference type="AlphaFoldDB" id="A0A504Y689"/>
<evidence type="ECO:0000256" key="4">
    <source>
        <dbReference type="ARBA" id="ARBA00022692"/>
    </source>
</evidence>
<comment type="similarity">
    <text evidence="2 8">Belongs to the sulfotransferase 6 family.</text>
</comment>
<keyword evidence="6 8" id="KW-0472">Membrane</keyword>
<name>A0A504Y689_FASGI</name>
<dbReference type="Pfam" id="PF03567">
    <property type="entry name" value="Sulfotransfer_2"/>
    <property type="match status" value="1"/>
</dbReference>
<dbReference type="Gene3D" id="3.40.50.300">
    <property type="entry name" value="P-loop containing nucleotide triphosphate hydrolases"/>
    <property type="match status" value="1"/>
</dbReference>
<dbReference type="PANTHER" id="PTHR12812">
    <property type="entry name" value="HEPARAN SULFATE 6-O-SULFOTRANSFERASE 3"/>
    <property type="match status" value="1"/>
</dbReference>
<dbReference type="EMBL" id="SUNJ01014511">
    <property type="protein sequence ID" value="TPP56443.1"/>
    <property type="molecule type" value="Genomic_DNA"/>
</dbReference>
<dbReference type="GO" id="GO:0016020">
    <property type="term" value="C:membrane"/>
    <property type="evidence" value="ECO:0007669"/>
    <property type="project" value="UniProtKB-SubCell"/>
</dbReference>
<keyword evidence="7" id="KW-0325">Glycoprotein</keyword>
<accession>A0A504Y689</accession>
<evidence type="ECO:0000256" key="1">
    <source>
        <dbReference type="ARBA" id="ARBA00004167"/>
    </source>
</evidence>
<evidence type="ECO:0000256" key="8">
    <source>
        <dbReference type="RuleBase" id="RU364122"/>
    </source>
</evidence>
<comment type="caution">
    <text evidence="9">The sequence shown here is derived from an EMBL/GenBank/DDBJ whole genome shotgun (WGS) entry which is preliminary data.</text>
</comment>
<dbReference type="Proteomes" id="UP000316759">
    <property type="component" value="Unassembled WGS sequence"/>
</dbReference>
<feature type="transmembrane region" description="Helical" evidence="8">
    <location>
        <begin position="20"/>
        <end position="41"/>
    </location>
</feature>
<organism evidence="9 10">
    <name type="scientific">Fasciola gigantica</name>
    <name type="common">Giant liver fluke</name>
    <dbReference type="NCBI Taxonomy" id="46835"/>
    <lineage>
        <taxon>Eukaryota</taxon>
        <taxon>Metazoa</taxon>
        <taxon>Spiralia</taxon>
        <taxon>Lophotrochozoa</taxon>
        <taxon>Platyhelminthes</taxon>
        <taxon>Trematoda</taxon>
        <taxon>Digenea</taxon>
        <taxon>Plagiorchiida</taxon>
        <taxon>Echinostomata</taxon>
        <taxon>Echinostomatoidea</taxon>
        <taxon>Fasciolidae</taxon>
        <taxon>Fasciola</taxon>
    </lineage>
</organism>
<evidence type="ECO:0000256" key="7">
    <source>
        <dbReference type="ARBA" id="ARBA00023180"/>
    </source>
</evidence>
<dbReference type="InterPro" id="IPR005331">
    <property type="entry name" value="Sulfotransferase"/>
</dbReference>